<dbReference type="GO" id="GO:0051213">
    <property type="term" value="F:dioxygenase activity"/>
    <property type="evidence" value="ECO:0007669"/>
    <property type="project" value="UniProtKB-KW"/>
</dbReference>
<keyword evidence="2" id="KW-1185">Reference proteome</keyword>
<comment type="caution">
    <text evidence="1">The sequence shown here is derived from an EMBL/GenBank/DDBJ whole genome shotgun (WGS) entry which is preliminary data.</text>
</comment>
<protein>
    <submittedName>
        <fullName evidence="1">2-oxoglutarate-dependent dioxygenase AOP3-like</fullName>
    </submittedName>
</protein>
<name>A0A5N5GRB3_9ROSA</name>
<reference evidence="1 2" key="1">
    <citation type="submission" date="2019-09" db="EMBL/GenBank/DDBJ databases">
        <authorList>
            <person name="Ou C."/>
        </authorList>
    </citation>
    <scope>NUCLEOTIDE SEQUENCE [LARGE SCALE GENOMIC DNA]</scope>
    <source>
        <strain evidence="1">S2</strain>
        <tissue evidence="1">Leaf</tissue>
    </source>
</reference>
<gene>
    <name evidence="1" type="ORF">D8674_022338</name>
</gene>
<dbReference type="Proteomes" id="UP000327157">
    <property type="component" value="Chromosome 3"/>
</dbReference>
<evidence type="ECO:0000313" key="2">
    <source>
        <dbReference type="Proteomes" id="UP000327157"/>
    </source>
</evidence>
<dbReference type="AlphaFoldDB" id="A0A5N5GRB3"/>
<keyword evidence="1" id="KW-0223">Dioxygenase</keyword>
<sequence length="86" mass="9483">MPITGICSTKRFSGISFEGSNKSPNVEKKVLASSLGTLLGRIAVKQSSSWSAWQTSLRAEIQQLVTGFKQSYFEKSTTRIFAIVCY</sequence>
<reference evidence="1 2" key="3">
    <citation type="submission" date="2019-11" db="EMBL/GenBank/DDBJ databases">
        <title>A de novo genome assembly of a pear dwarfing rootstock.</title>
        <authorList>
            <person name="Wang F."/>
            <person name="Wang J."/>
            <person name="Li S."/>
            <person name="Zhang Y."/>
            <person name="Fang M."/>
            <person name="Ma L."/>
            <person name="Zhao Y."/>
            <person name="Jiang S."/>
        </authorList>
    </citation>
    <scope>NUCLEOTIDE SEQUENCE [LARGE SCALE GENOMIC DNA]</scope>
    <source>
        <strain evidence="1">S2</strain>
        <tissue evidence="1">Leaf</tissue>
    </source>
</reference>
<dbReference type="EMBL" id="SMOL01000402">
    <property type="protein sequence ID" value="KAB2615750.1"/>
    <property type="molecule type" value="Genomic_DNA"/>
</dbReference>
<evidence type="ECO:0000313" key="1">
    <source>
        <dbReference type="EMBL" id="KAB2615750.1"/>
    </source>
</evidence>
<keyword evidence="1" id="KW-0560">Oxidoreductase</keyword>
<organism evidence="1 2">
    <name type="scientific">Pyrus ussuriensis x Pyrus communis</name>
    <dbReference type="NCBI Taxonomy" id="2448454"/>
    <lineage>
        <taxon>Eukaryota</taxon>
        <taxon>Viridiplantae</taxon>
        <taxon>Streptophyta</taxon>
        <taxon>Embryophyta</taxon>
        <taxon>Tracheophyta</taxon>
        <taxon>Spermatophyta</taxon>
        <taxon>Magnoliopsida</taxon>
        <taxon>eudicotyledons</taxon>
        <taxon>Gunneridae</taxon>
        <taxon>Pentapetalae</taxon>
        <taxon>rosids</taxon>
        <taxon>fabids</taxon>
        <taxon>Rosales</taxon>
        <taxon>Rosaceae</taxon>
        <taxon>Amygdaloideae</taxon>
        <taxon>Maleae</taxon>
        <taxon>Pyrus</taxon>
    </lineage>
</organism>
<accession>A0A5N5GRB3</accession>
<proteinExistence type="predicted"/>
<reference evidence="2" key="2">
    <citation type="submission" date="2019-10" db="EMBL/GenBank/DDBJ databases">
        <title>A de novo genome assembly of a pear dwarfing rootstock.</title>
        <authorList>
            <person name="Wang F."/>
            <person name="Wang J."/>
            <person name="Li S."/>
            <person name="Zhang Y."/>
            <person name="Fang M."/>
            <person name="Ma L."/>
            <person name="Zhao Y."/>
            <person name="Jiang S."/>
        </authorList>
    </citation>
    <scope>NUCLEOTIDE SEQUENCE [LARGE SCALE GENOMIC DNA]</scope>
</reference>